<evidence type="ECO:0000256" key="2">
    <source>
        <dbReference type="ARBA" id="ARBA00022722"/>
    </source>
</evidence>
<dbReference type="AlphaFoldDB" id="A0A2Z4ANC3"/>
<dbReference type="Pfam" id="PF02601">
    <property type="entry name" value="Exonuc_VII_L"/>
    <property type="match status" value="1"/>
</dbReference>
<evidence type="ECO:0000256" key="5">
    <source>
        <dbReference type="HAMAP-Rule" id="MF_00378"/>
    </source>
</evidence>
<feature type="domain" description="OB-fold nucleic acid binding" evidence="8">
    <location>
        <begin position="13"/>
        <end position="103"/>
    </location>
</feature>
<dbReference type="EMBL" id="CP029803">
    <property type="protein sequence ID" value="AWT58882.1"/>
    <property type="molecule type" value="Genomic_DNA"/>
</dbReference>
<dbReference type="GO" id="GO:0005737">
    <property type="term" value="C:cytoplasm"/>
    <property type="evidence" value="ECO:0007669"/>
    <property type="project" value="UniProtKB-SubCell"/>
</dbReference>
<dbReference type="EC" id="3.1.11.6" evidence="5"/>
<comment type="similarity">
    <text evidence="5 6">Belongs to the XseA family.</text>
</comment>
<evidence type="ECO:0000313" key="10">
    <source>
        <dbReference type="Proteomes" id="UP000247465"/>
    </source>
</evidence>
<organism evidence="9 10">
    <name type="scientific">Candidatus Moanibacter tarae</name>
    <dbReference type="NCBI Taxonomy" id="2200854"/>
    <lineage>
        <taxon>Bacteria</taxon>
        <taxon>Pseudomonadati</taxon>
        <taxon>Verrucomicrobiota</taxon>
        <taxon>Opitutia</taxon>
        <taxon>Puniceicoccales</taxon>
        <taxon>Puniceicoccales incertae sedis</taxon>
        <taxon>Candidatus Moanibacter</taxon>
    </lineage>
</organism>
<dbReference type="GO" id="GO:0009318">
    <property type="term" value="C:exodeoxyribonuclease VII complex"/>
    <property type="evidence" value="ECO:0007669"/>
    <property type="project" value="UniProtKB-UniRule"/>
</dbReference>
<comment type="subcellular location">
    <subcellularLocation>
        <location evidence="5 6">Cytoplasm</location>
    </subcellularLocation>
</comment>
<gene>
    <name evidence="5 9" type="primary">xseA</name>
    <name evidence="9" type="ORF">DF168_00054</name>
</gene>
<evidence type="ECO:0000256" key="1">
    <source>
        <dbReference type="ARBA" id="ARBA00022490"/>
    </source>
</evidence>
<evidence type="ECO:0000259" key="8">
    <source>
        <dbReference type="Pfam" id="PF13742"/>
    </source>
</evidence>
<keyword evidence="2 5" id="KW-0540">Nuclease</keyword>
<dbReference type="KEGG" id="mtar:DF168_00054"/>
<dbReference type="PANTHER" id="PTHR30008">
    <property type="entry name" value="EXODEOXYRIBONUCLEASE 7 LARGE SUBUNIT"/>
    <property type="match status" value="1"/>
</dbReference>
<evidence type="ECO:0000313" key="9">
    <source>
        <dbReference type="EMBL" id="AWT58882.1"/>
    </source>
</evidence>
<dbReference type="Pfam" id="PF13742">
    <property type="entry name" value="tRNA_anti_2"/>
    <property type="match status" value="1"/>
</dbReference>
<sequence>MNMKQPPLDSEVLTVSTLTRRIKSMLEEELPEVWVRGEVSNFRLQSSGHAYFSLKDGKSQVSGVIFRGDATRLGLALADGMAVIAFGRISVYEPRGSYQLIVRYAIEDGRGRLQLEFERLKAKLAAEDLFNPGRKLPLPTFARTIGFVTSPTGAAIQDFVSILQRRGWRGRLIVLPTKVQGAGAAEEIVQRLQFAEELGLFDLIVVGRGGGSLEDLWPFNEEIVARAVAHCGLPVLSAVGHEIDFTLSDLAASKRAETPSAAAEMISSEYLEVMERLGRVANNLEVILGEAINRYRTRLELLSSKISGLSPIQQVEQFFIRLDDLENRIRYGLLSGIEVKNRLFQDHRIRLAAIAPNARVRLVSVRLESLRRRFQRAQSNSLDRIVLRLKFLLRRLENASPNCILERGFVIVSDENGTLIVRKEGVKPGQILINRFADGELPVKTSEK</sequence>
<name>A0A2Z4ANC3_9BACT</name>
<dbReference type="Proteomes" id="UP000247465">
    <property type="component" value="Chromosome"/>
</dbReference>
<dbReference type="GO" id="GO:0008855">
    <property type="term" value="F:exodeoxyribonuclease VII activity"/>
    <property type="evidence" value="ECO:0007669"/>
    <property type="project" value="UniProtKB-UniRule"/>
</dbReference>
<evidence type="ECO:0000256" key="6">
    <source>
        <dbReference type="RuleBase" id="RU004355"/>
    </source>
</evidence>
<dbReference type="CDD" id="cd04489">
    <property type="entry name" value="ExoVII_LU_OBF"/>
    <property type="match status" value="1"/>
</dbReference>
<dbReference type="InterPro" id="IPR025824">
    <property type="entry name" value="OB-fold_nuc-bd_dom"/>
</dbReference>
<dbReference type="InterPro" id="IPR003753">
    <property type="entry name" value="Exonuc_VII_L"/>
</dbReference>
<accession>A0A2Z4ANC3</accession>
<keyword evidence="1 5" id="KW-0963">Cytoplasm</keyword>
<proteinExistence type="inferred from homology"/>
<reference evidence="9 10" key="1">
    <citation type="submission" date="2018-06" db="EMBL/GenBank/DDBJ databases">
        <title>Draft Genome Sequence of a Novel Marine Bacterium Related to the Verrucomicrobia.</title>
        <authorList>
            <person name="Vosseberg J."/>
            <person name="Martijn J."/>
            <person name="Ettema T.J.G."/>
        </authorList>
    </citation>
    <scope>NUCLEOTIDE SEQUENCE [LARGE SCALE GENOMIC DNA]</scope>
    <source>
        <strain evidence="9">TARA_B100001123</strain>
    </source>
</reference>
<evidence type="ECO:0000259" key="7">
    <source>
        <dbReference type="Pfam" id="PF02601"/>
    </source>
</evidence>
<feature type="domain" description="Exonuclease VII large subunit C-terminal" evidence="7">
    <location>
        <begin position="129"/>
        <end position="443"/>
    </location>
</feature>
<protein>
    <recommendedName>
        <fullName evidence="5">Exodeoxyribonuclease 7 large subunit</fullName>
        <ecNumber evidence="5">3.1.11.6</ecNumber>
    </recommendedName>
    <alternativeName>
        <fullName evidence="5">Exodeoxyribonuclease VII large subunit</fullName>
        <shortName evidence="5">Exonuclease VII large subunit</shortName>
    </alternativeName>
</protein>
<dbReference type="InterPro" id="IPR020579">
    <property type="entry name" value="Exonuc_VII_lsu_C"/>
</dbReference>
<comment type="subunit">
    <text evidence="5">Heterooligomer composed of large and small subunits.</text>
</comment>
<keyword evidence="4 5" id="KW-0269">Exonuclease</keyword>
<dbReference type="GO" id="GO:0003676">
    <property type="term" value="F:nucleic acid binding"/>
    <property type="evidence" value="ECO:0007669"/>
    <property type="project" value="InterPro"/>
</dbReference>
<dbReference type="NCBIfam" id="TIGR00237">
    <property type="entry name" value="xseA"/>
    <property type="match status" value="1"/>
</dbReference>
<evidence type="ECO:0000256" key="4">
    <source>
        <dbReference type="ARBA" id="ARBA00022839"/>
    </source>
</evidence>
<evidence type="ECO:0000256" key="3">
    <source>
        <dbReference type="ARBA" id="ARBA00022801"/>
    </source>
</evidence>
<dbReference type="HAMAP" id="MF_00378">
    <property type="entry name" value="Exonuc_7_L"/>
    <property type="match status" value="1"/>
</dbReference>
<keyword evidence="3 5" id="KW-0378">Hydrolase</keyword>
<comment type="catalytic activity">
    <reaction evidence="5 6">
        <text>Exonucleolytic cleavage in either 5'- to 3'- or 3'- to 5'-direction to yield nucleoside 5'-phosphates.</text>
        <dbReference type="EC" id="3.1.11.6"/>
    </reaction>
</comment>
<dbReference type="PANTHER" id="PTHR30008:SF0">
    <property type="entry name" value="EXODEOXYRIBONUCLEASE 7 LARGE SUBUNIT"/>
    <property type="match status" value="1"/>
</dbReference>
<comment type="function">
    <text evidence="5">Bidirectionally degrades single-stranded DNA into large acid-insoluble oligonucleotides, which are then degraded further into small acid-soluble oligonucleotides.</text>
</comment>
<dbReference type="GO" id="GO:0006308">
    <property type="term" value="P:DNA catabolic process"/>
    <property type="evidence" value="ECO:0007669"/>
    <property type="project" value="UniProtKB-UniRule"/>
</dbReference>